<dbReference type="AlphaFoldDB" id="A0A034WDK1"/>
<accession>A0A034WDK1</accession>
<name>A0A034WDK1_BACDO</name>
<proteinExistence type="predicted"/>
<dbReference type="EMBL" id="GAKP01005301">
    <property type="protein sequence ID" value="JAC53651.1"/>
    <property type="molecule type" value="Transcribed_RNA"/>
</dbReference>
<sequence length="115" mass="12983">FFFFNSYKKLIYFFSTRMTNKKFVRSKVQKIQTLQQCSALHLWFNAKRKAIIKIFNNNNSTKISTNNNYLSLFEIGWQVCIVTGMSADGTTANTTTNTTANTATDANTSTIAAAQ</sequence>
<evidence type="ECO:0000313" key="1">
    <source>
        <dbReference type="EMBL" id="JAC53651.1"/>
    </source>
</evidence>
<reference evidence="1" key="1">
    <citation type="journal article" date="2014" name="BMC Genomics">
        <title>Characterizing the developmental transcriptome of the oriental fruit fly, Bactrocera dorsalis (Diptera: Tephritidae) through comparative genomic analysis with Drosophila melanogaster utilizing modENCODE datasets.</title>
        <authorList>
            <person name="Geib S.M."/>
            <person name="Calla B."/>
            <person name="Hall B."/>
            <person name="Hou S."/>
            <person name="Manoukis N.C."/>
        </authorList>
    </citation>
    <scope>NUCLEOTIDE SEQUENCE</scope>
    <source>
        <strain evidence="1">Punador</strain>
    </source>
</reference>
<feature type="non-terminal residue" evidence="1">
    <location>
        <position position="1"/>
    </location>
</feature>
<organism evidence="1">
    <name type="scientific">Bactrocera dorsalis</name>
    <name type="common">Oriental fruit fly</name>
    <name type="synonym">Dacus dorsalis</name>
    <dbReference type="NCBI Taxonomy" id="27457"/>
    <lineage>
        <taxon>Eukaryota</taxon>
        <taxon>Metazoa</taxon>
        <taxon>Ecdysozoa</taxon>
        <taxon>Arthropoda</taxon>
        <taxon>Hexapoda</taxon>
        <taxon>Insecta</taxon>
        <taxon>Pterygota</taxon>
        <taxon>Neoptera</taxon>
        <taxon>Endopterygota</taxon>
        <taxon>Diptera</taxon>
        <taxon>Brachycera</taxon>
        <taxon>Muscomorpha</taxon>
        <taxon>Tephritoidea</taxon>
        <taxon>Tephritidae</taxon>
        <taxon>Bactrocera</taxon>
        <taxon>Bactrocera</taxon>
    </lineage>
</organism>
<protein>
    <submittedName>
        <fullName evidence="1">Uncharacterized protein</fullName>
    </submittedName>
</protein>